<feature type="compositionally biased region" description="Polar residues" evidence="1">
    <location>
        <begin position="279"/>
        <end position="293"/>
    </location>
</feature>
<name>A0ABD5UPP3_9EURY</name>
<dbReference type="Pfam" id="PF13439">
    <property type="entry name" value="Glyco_transf_4"/>
    <property type="match status" value="1"/>
</dbReference>
<keyword evidence="3" id="KW-0328">Glycosyltransferase</keyword>
<comment type="caution">
    <text evidence="3">The sequence shown here is derived from an EMBL/GenBank/DDBJ whole genome shotgun (WGS) entry which is preliminary data.</text>
</comment>
<dbReference type="CDD" id="cd03801">
    <property type="entry name" value="GT4_PimA-like"/>
    <property type="match status" value="1"/>
</dbReference>
<dbReference type="EC" id="2.4.-.-" evidence="3"/>
<organism evidence="3 4">
    <name type="scientific">Halorubrum trueperi</name>
    <dbReference type="NCBI Taxonomy" id="2004704"/>
    <lineage>
        <taxon>Archaea</taxon>
        <taxon>Methanobacteriati</taxon>
        <taxon>Methanobacteriota</taxon>
        <taxon>Stenosarchaea group</taxon>
        <taxon>Halobacteria</taxon>
        <taxon>Halobacteriales</taxon>
        <taxon>Haloferacaceae</taxon>
        <taxon>Halorubrum</taxon>
    </lineage>
</organism>
<dbReference type="Pfam" id="PF13692">
    <property type="entry name" value="Glyco_trans_1_4"/>
    <property type="match status" value="1"/>
</dbReference>
<reference evidence="3 4" key="1">
    <citation type="journal article" date="2019" name="Int. J. Syst. Evol. Microbiol.">
        <title>The Global Catalogue of Microorganisms (GCM) 10K type strain sequencing project: providing services to taxonomists for standard genome sequencing and annotation.</title>
        <authorList>
            <consortium name="The Broad Institute Genomics Platform"/>
            <consortium name="The Broad Institute Genome Sequencing Center for Infectious Disease"/>
            <person name="Wu L."/>
            <person name="Ma J."/>
        </authorList>
    </citation>
    <scope>NUCLEOTIDE SEQUENCE [LARGE SCALE GENOMIC DNA]</scope>
    <source>
        <strain evidence="3 4">Y73</strain>
    </source>
</reference>
<dbReference type="EMBL" id="JBHSXI010000012">
    <property type="protein sequence ID" value="MFC6889693.1"/>
    <property type="molecule type" value="Genomic_DNA"/>
</dbReference>
<evidence type="ECO:0000313" key="4">
    <source>
        <dbReference type="Proteomes" id="UP001596333"/>
    </source>
</evidence>
<protein>
    <submittedName>
        <fullName evidence="3">Glycosyltransferase family 4 protein</fullName>
        <ecNumber evidence="3">2.4.-.-</ecNumber>
    </submittedName>
</protein>
<accession>A0ABD5UPP3</accession>
<sequence>MKVSHYFEFEDRVTGGIRESVVHQRKMLDRVGVEYTTEPTLDADVLHCNLMGPRSVWYAKRARDRGVPVVAHTHVTAEDFGDSFRFTNALAKPLKPYLSRAYGLADALVCPSEYNRGVIEAYTDAPTTVISNGVDREKLDGFETLEAEYRERYDLDPPTVFLVGHVIKRKGLETFVELARERPDVDFAWFGPLDLSLKGRETTRLIEESPDNCTFTGYVDDVRGAFAAGDVFLFPTHEENEGIALLEAMTAGKAVVVRDIETFSWLNDGEDCLKVDPTATESTGTGSKPTESTGAGPESTVDANSENEADSGVEAFAAAIDRLTDPELRERLGSNAAARSESFSLDAIADRYRSLYDRLA</sequence>
<evidence type="ECO:0000259" key="2">
    <source>
        <dbReference type="Pfam" id="PF13439"/>
    </source>
</evidence>
<dbReference type="PANTHER" id="PTHR45947:SF3">
    <property type="entry name" value="SULFOQUINOVOSYL TRANSFERASE SQD2"/>
    <property type="match status" value="1"/>
</dbReference>
<proteinExistence type="predicted"/>
<evidence type="ECO:0000256" key="1">
    <source>
        <dbReference type="SAM" id="MobiDB-lite"/>
    </source>
</evidence>
<gene>
    <name evidence="3" type="ORF">ACFQEY_11785</name>
</gene>
<keyword evidence="4" id="KW-1185">Reference proteome</keyword>
<dbReference type="InterPro" id="IPR028098">
    <property type="entry name" value="Glyco_trans_4-like_N"/>
</dbReference>
<dbReference type="Gene3D" id="3.40.50.2000">
    <property type="entry name" value="Glycogen Phosphorylase B"/>
    <property type="match status" value="4"/>
</dbReference>
<dbReference type="AlphaFoldDB" id="A0ABD5UPP3"/>
<dbReference type="RefSeq" id="WP_379768735.1">
    <property type="nucleotide sequence ID" value="NZ_JBHSXI010000012.1"/>
</dbReference>
<keyword evidence="3" id="KW-0808">Transferase</keyword>
<evidence type="ECO:0000313" key="3">
    <source>
        <dbReference type="EMBL" id="MFC6889693.1"/>
    </source>
</evidence>
<dbReference type="SUPFAM" id="SSF53756">
    <property type="entry name" value="UDP-Glycosyltransferase/glycogen phosphorylase"/>
    <property type="match status" value="1"/>
</dbReference>
<dbReference type="InterPro" id="IPR050194">
    <property type="entry name" value="Glycosyltransferase_grp1"/>
</dbReference>
<dbReference type="GO" id="GO:0016757">
    <property type="term" value="F:glycosyltransferase activity"/>
    <property type="evidence" value="ECO:0007669"/>
    <property type="project" value="UniProtKB-KW"/>
</dbReference>
<dbReference type="PANTHER" id="PTHR45947">
    <property type="entry name" value="SULFOQUINOVOSYL TRANSFERASE SQD2"/>
    <property type="match status" value="1"/>
</dbReference>
<dbReference type="Proteomes" id="UP001596333">
    <property type="component" value="Unassembled WGS sequence"/>
</dbReference>
<feature type="domain" description="Glycosyltransferase subfamily 4-like N-terminal" evidence="2">
    <location>
        <begin position="42"/>
        <end position="137"/>
    </location>
</feature>
<feature type="region of interest" description="Disordered" evidence="1">
    <location>
        <begin position="274"/>
        <end position="310"/>
    </location>
</feature>